<dbReference type="Gene3D" id="3.30.9.10">
    <property type="entry name" value="D-Amino Acid Oxidase, subunit A, domain 2"/>
    <property type="match status" value="1"/>
</dbReference>
<dbReference type="GO" id="GO:0005886">
    <property type="term" value="C:plasma membrane"/>
    <property type="evidence" value="ECO:0007669"/>
    <property type="project" value="TreeGrafter"/>
</dbReference>
<keyword evidence="5" id="KW-1185">Reference proteome</keyword>
<proteinExistence type="inferred from homology"/>
<name>A0A494X8K9_9BURK</name>
<comment type="similarity">
    <text evidence="1">Belongs to the DadA oxidoreductase family.</text>
</comment>
<dbReference type="OrthoDB" id="18526at2"/>
<evidence type="ECO:0000256" key="2">
    <source>
        <dbReference type="ARBA" id="ARBA00023002"/>
    </source>
</evidence>
<dbReference type="SUPFAM" id="SSF51905">
    <property type="entry name" value="FAD/NAD(P)-binding domain"/>
    <property type="match status" value="1"/>
</dbReference>
<dbReference type="GO" id="GO:0055130">
    <property type="term" value="P:D-alanine catabolic process"/>
    <property type="evidence" value="ECO:0007669"/>
    <property type="project" value="TreeGrafter"/>
</dbReference>
<gene>
    <name evidence="4" type="ORF">D7S86_23150</name>
</gene>
<dbReference type="InterPro" id="IPR036188">
    <property type="entry name" value="FAD/NAD-bd_sf"/>
</dbReference>
<dbReference type="RefSeq" id="WP_121089821.1">
    <property type="nucleotide sequence ID" value="NZ_RBZU01000013.1"/>
</dbReference>
<evidence type="ECO:0000256" key="1">
    <source>
        <dbReference type="ARBA" id="ARBA00009410"/>
    </source>
</evidence>
<dbReference type="PANTHER" id="PTHR13847">
    <property type="entry name" value="SARCOSINE DEHYDROGENASE-RELATED"/>
    <property type="match status" value="1"/>
</dbReference>
<comment type="caution">
    <text evidence="4">The sequence shown here is derived from an EMBL/GenBank/DDBJ whole genome shotgun (WGS) entry which is preliminary data.</text>
</comment>
<evidence type="ECO:0000313" key="5">
    <source>
        <dbReference type="Proteomes" id="UP000270342"/>
    </source>
</evidence>
<protein>
    <submittedName>
        <fullName evidence="4">FAD-dependent oxidoreductase</fullName>
    </submittedName>
</protein>
<keyword evidence="2" id="KW-0560">Oxidoreductase</keyword>
<dbReference type="GO" id="GO:0005737">
    <property type="term" value="C:cytoplasm"/>
    <property type="evidence" value="ECO:0007669"/>
    <property type="project" value="TreeGrafter"/>
</dbReference>
<dbReference type="AlphaFoldDB" id="A0A494X8K9"/>
<dbReference type="GO" id="GO:0008718">
    <property type="term" value="F:D-amino-acid dehydrogenase activity"/>
    <property type="evidence" value="ECO:0007669"/>
    <property type="project" value="TreeGrafter"/>
</dbReference>
<feature type="domain" description="FAD dependent oxidoreductase" evidence="3">
    <location>
        <begin position="3"/>
        <end position="427"/>
    </location>
</feature>
<reference evidence="4 5" key="1">
    <citation type="submission" date="2018-10" db="EMBL/GenBank/DDBJ databases">
        <title>Robbsia sp. DHC34, isolated from soil.</title>
        <authorList>
            <person name="Gao Z.-H."/>
            <person name="Qiu L.-H."/>
        </authorList>
    </citation>
    <scope>NUCLEOTIDE SEQUENCE [LARGE SCALE GENOMIC DNA]</scope>
    <source>
        <strain evidence="4 5">DHC34</strain>
    </source>
</reference>
<evidence type="ECO:0000313" key="4">
    <source>
        <dbReference type="EMBL" id="RKP47055.1"/>
    </source>
</evidence>
<organism evidence="4 5">
    <name type="scientific">Pararobbsia silviterrae</name>
    <dbReference type="NCBI Taxonomy" id="1792498"/>
    <lineage>
        <taxon>Bacteria</taxon>
        <taxon>Pseudomonadati</taxon>
        <taxon>Pseudomonadota</taxon>
        <taxon>Betaproteobacteria</taxon>
        <taxon>Burkholderiales</taxon>
        <taxon>Burkholderiaceae</taxon>
        <taxon>Pararobbsia</taxon>
    </lineage>
</organism>
<dbReference type="InterPro" id="IPR006076">
    <property type="entry name" value="FAD-dep_OxRdtase"/>
</dbReference>
<dbReference type="PANTHER" id="PTHR13847:SF280">
    <property type="entry name" value="D-AMINO ACID DEHYDROGENASE"/>
    <property type="match status" value="1"/>
</dbReference>
<dbReference type="Gene3D" id="3.50.50.60">
    <property type="entry name" value="FAD/NAD(P)-binding domain"/>
    <property type="match status" value="2"/>
</dbReference>
<dbReference type="Pfam" id="PF01266">
    <property type="entry name" value="DAO"/>
    <property type="match status" value="1"/>
</dbReference>
<dbReference type="Proteomes" id="UP000270342">
    <property type="component" value="Unassembled WGS sequence"/>
</dbReference>
<accession>A0A494X8K9</accession>
<sequence length="442" mass="47360">MKVCLLGAGVTGITTAYAFARDGHDVTVIDRHAHPAAETSFANGGQLSYSYVAPLADPSVLRKLPALLFDRASPLRFRARLDPSQWRWCLAFLAACTRAKSRQTTTELLGLGAYSRALIGELVERERLSFDYARSGKLVLYRDAQAFASARAQMAFQNRLGCDQRAVTPRECVSIEPALAAQTNRLAGGIFTESEASGDCHAFCVSLADTLRDTYGVTFRLDTTIESIRTRHDSVARIETSRGVFEADLYISCLGVGGLPLMDLPKLRVPLYPLTGYSLTVPAFTSAPRVSITDTHHKVVYATLGERLRIAGMVDIGVRGMPFAHAHVADAHVADAHVADARTAVVHDADTRAAQARLRLLLSQAEAFLPGAGAYSQAIPWSGMRPATPSGKPVIGPTPYHKLWLNTGHGALGFTLAAGTAALLADMAAGRTPACDPTAFAL</sequence>
<evidence type="ECO:0000259" key="3">
    <source>
        <dbReference type="Pfam" id="PF01266"/>
    </source>
</evidence>
<dbReference type="EMBL" id="RBZU01000013">
    <property type="protein sequence ID" value="RKP47055.1"/>
    <property type="molecule type" value="Genomic_DNA"/>
</dbReference>